<dbReference type="InterPro" id="IPR001926">
    <property type="entry name" value="TrpB-like_PALP"/>
</dbReference>
<feature type="domain" description="Tryptophan synthase beta chain-like PALP" evidence="3">
    <location>
        <begin position="4"/>
        <end position="111"/>
    </location>
</feature>
<dbReference type="Pfam" id="PF00291">
    <property type="entry name" value="PALP"/>
    <property type="match status" value="1"/>
</dbReference>
<keyword evidence="2" id="KW-0663">Pyridoxal phosphate</keyword>
<dbReference type="InterPro" id="IPR036052">
    <property type="entry name" value="TrpB-like_PALP_sf"/>
</dbReference>
<dbReference type="SUPFAM" id="SSF53686">
    <property type="entry name" value="Tryptophan synthase beta subunit-like PLP-dependent enzymes"/>
    <property type="match status" value="1"/>
</dbReference>
<gene>
    <name evidence="4" type="ORF">HNR31_002978</name>
</gene>
<dbReference type="AlphaFoldDB" id="A0A7V9Z8T6"/>
<evidence type="ECO:0000259" key="3">
    <source>
        <dbReference type="Pfam" id="PF00291"/>
    </source>
</evidence>
<evidence type="ECO:0000256" key="2">
    <source>
        <dbReference type="ARBA" id="ARBA00022898"/>
    </source>
</evidence>
<dbReference type="Proteomes" id="UP000523087">
    <property type="component" value="Unassembled WGS sequence"/>
</dbReference>
<protein>
    <submittedName>
        <fullName evidence="4">Threonine synthase</fullName>
    </submittedName>
</protein>
<evidence type="ECO:0000313" key="4">
    <source>
        <dbReference type="EMBL" id="MBA2876183.1"/>
    </source>
</evidence>
<dbReference type="GO" id="GO:1901605">
    <property type="term" value="P:alpha-amino acid metabolic process"/>
    <property type="evidence" value="ECO:0007669"/>
    <property type="project" value="UniProtKB-ARBA"/>
</dbReference>
<comment type="caution">
    <text evidence="4">The sequence shown here is derived from an EMBL/GenBank/DDBJ whole genome shotgun (WGS) entry which is preliminary data.</text>
</comment>
<accession>A0A7V9Z8T6</accession>
<organism evidence="4 5">
    <name type="scientific">Thermaerobacillus caldiproteolyticus</name>
    <dbReference type="NCBI Taxonomy" id="247480"/>
    <lineage>
        <taxon>Bacteria</taxon>
        <taxon>Bacillati</taxon>
        <taxon>Bacillota</taxon>
        <taxon>Bacilli</taxon>
        <taxon>Bacillales</taxon>
        <taxon>Anoxybacillaceae</taxon>
        <taxon>Thermaerobacillus</taxon>
    </lineage>
</organism>
<sequence>MKSIPLPQMIAVEPFPRLTAVLKGEDYTNSFHGQTVLKSIAGSTVTYQAVAAIKESRGKAVIVSSKEAFIAQQHLMKKGIFLEPSSASVVSAYEKLKQYGMIREKDVIVTIGTSLDLSKFNYS</sequence>
<comment type="cofactor">
    <cofactor evidence="1">
        <name>pyridoxal 5'-phosphate</name>
        <dbReference type="ChEBI" id="CHEBI:597326"/>
    </cofactor>
</comment>
<evidence type="ECO:0000256" key="1">
    <source>
        <dbReference type="ARBA" id="ARBA00001933"/>
    </source>
</evidence>
<dbReference type="EMBL" id="JACDUT010000010">
    <property type="protein sequence ID" value="MBA2876183.1"/>
    <property type="molecule type" value="Genomic_DNA"/>
</dbReference>
<reference evidence="4 5" key="1">
    <citation type="submission" date="2020-07" db="EMBL/GenBank/DDBJ databases">
        <title>Genomic Encyclopedia of Type Strains, Phase IV (KMG-IV): sequencing the most valuable type-strain genomes for metagenomic binning, comparative biology and taxonomic classification.</title>
        <authorList>
            <person name="Goeker M."/>
        </authorList>
    </citation>
    <scope>NUCLEOTIDE SEQUENCE [LARGE SCALE GENOMIC DNA]</scope>
    <source>
        <strain evidence="4 5">DSM 15730</strain>
    </source>
</reference>
<proteinExistence type="predicted"/>
<evidence type="ECO:0000313" key="5">
    <source>
        <dbReference type="Proteomes" id="UP000523087"/>
    </source>
</evidence>
<keyword evidence="5" id="KW-1185">Reference proteome</keyword>
<name>A0A7V9Z8T6_9BACL</name>
<dbReference type="Gene3D" id="3.40.50.1100">
    <property type="match status" value="1"/>
</dbReference>